<protein>
    <submittedName>
        <fullName evidence="2">Uncharacterized protein</fullName>
    </submittedName>
</protein>
<evidence type="ECO:0000313" key="2">
    <source>
        <dbReference type="EMBL" id="ATW28376.1"/>
    </source>
</evidence>
<proteinExistence type="predicted"/>
<sequence length="211" mass="23704">MNTYGAIIILFAFMTVACTQVQKPAAEPKPEKPAQEQQKEIPEKKPLSGYFPLSQGNTWQYQGEGNEYASFIREVVFVKGNRAQIKEDNGGTVSASVFEVSEQEITRIFFQGEAYEEKNLLDAEPNDDLVILKAPLQVGTTWETKDGTREIVDINATVDTPAGRFDQVLKVKISHPDSTMYEYFKEGIGMVKKEFISGETKVTSSLEKYQK</sequence>
<dbReference type="Proteomes" id="UP000323521">
    <property type="component" value="Chromosome"/>
</dbReference>
<accession>A0A3G1L0R5</accession>
<dbReference type="KEGG" id="fwa:DCMF_05485"/>
<gene>
    <name evidence="2" type="ORF">DCMF_05485</name>
</gene>
<feature type="compositionally biased region" description="Basic and acidic residues" evidence="1">
    <location>
        <begin position="26"/>
        <end position="46"/>
    </location>
</feature>
<feature type="region of interest" description="Disordered" evidence="1">
    <location>
        <begin position="25"/>
        <end position="47"/>
    </location>
</feature>
<evidence type="ECO:0000313" key="3">
    <source>
        <dbReference type="Proteomes" id="UP000323521"/>
    </source>
</evidence>
<organism evidence="2 3">
    <name type="scientific">Formimonas warabiya</name>
    <dbReference type="NCBI Taxonomy" id="1761012"/>
    <lineage>
        <taxon>Bacteria</taxon>
        <taxon>Bacillati</taxon>
        <taxon>Bacillota</taxon>
        <taxon>Clostridia</taxon>
        <taxon>Eubacteriales</taxon>
        <taxon>Peptococcaceae</taxon>
        <taxon>Candidatus Formimonas</taxon>
    </lineage>
</organism>
<dbReference type="AlphaFoldDB" id="A0A3G1L0R5"/>
<name>A0A3G1L0R5_FORW1</name>
<keyword evidence="3" id="KW-1185">Reference proteome</keyword>
<dbReference type="EMBL" id="CP017634">
    <property type="protein sequence ID" value="ATW28376.1"/>
    <property type="molecule type" value="Genomic_DNA"/>
</dbReference>
<dbReference type="Gene3D" id="2.40.360.20">
    <property type="match status" value="1"/>
</dbReference>
<reference evidence="2 3" key="1">
    <citation type="submission" date="2016-10" db="EMBL/GenBank/DDBJ databases">
        <title>Complete Genome Sequence of Peptococcaceae strain DCMF.</title>
        <authorList>
            <person name="Edwards R.J."/>
            <person name="Holland S.I."/>
            <person name="Deshpande N.P."/>
            <person name="Wong Y.K."/>
            <person name="Ertan H."/>
            <person name="Manefield M."/>
            <person name="Russell T.L."/>
            <person name="Lee M.J."/>
        </authorList>
    </citation>
    <scope>NUCLEOTIDE SEQUENCE [LARGE SCALE GENOMIC DNA]</scope>
    <source>
        <strain evidence="2 3">DCMF</strain>
    </source>
</reference>
<evidence type="ECO:0000256" key="1">
    <source>
        <dbReference type="SAM" id="MobiDB-lite"/>
    </source>
</evidence>